<keyword evidence="2" id="KW-1185">Reference proteome</keyword>
<name>A0A4Y2R3A7_ARAVE</name>
<accession>A0A4Y2R3A7</accession>
<proteinExistence type="predicted"/>
<protein>
    <submittedName>
        <fullName evidence="1">Uncharacterized protein</fullName>
    </submittedName>
</protein>
<evidence type="ECO:0000313" key="1">
    <source>
        <dbReference type="EMBL" id="GBN69785.1"/>
    </source>
</evidence>
<reference evidence="1 2" key="1">
    <citation type="journal article" date="2019" name="Sci. Rep.">
        <title>Orb-weaving spider Araneus ventricosus genome elucidates the spidroin gene catalogue.</title>
        <authorList>
            <person name="Kono N."/>
            <person name="Nakamura H."/>
            <person name="Ohtoshi R."/>
            <person name="Moran D.A.P."/>
            <person name="Shinohara A."/>
            <person name="Yoshida Y."/>
            <person name="Fujiwara M."/>
            <person name="Mori M."/>
            <person name="Tomita M."/>
            <person name="Arakawa K."/>
        </authorList>
    </citation>
    <scope>NUCLEOTIDE SEQUENCE [LARGE SCALE GENOMIC DNA]</scope>
</reference>
<evidence type="ECO:0000313" key="2">
    <source>
        <dbReference type="Proteomes" id="UP000499080"/>
    </source>
</evidence>
<dbReference type="EMBL" id="BGPR01015571">
    <property type="protein sequence ID" value="GBN69785.1"/>
    <property type="molecule type" value="Genomic_DNA"/>
</dbReference>
<organism evidence="1 2">
    <name type="scientific">Araneus ventricosus</name>
    <name type="common">Orbweaver spider</name>
    <name type="synonym">Epeira ventricosa</name>
    <dbReference type="NCBI Taxonomy" id="182803"/>
    <lineage>
        <taxon>Eukaryota</taxon>
        <taxon>Metazoa</taxon>
        <taxon>Ecdysozoa</taxon>
        <taxon>Arthropoda</taxon>
        <taxon>Chelicerata</taxon>
        <taxon>Arachnida</taxon>
        <taxon>Araneae</taxon>
        <taxon>Araneomorphae</taxon>
        <taxon>Entelegynae</taxon>
        <taxon>Araneoidea</taxon>
        <taxon>Araneidae</taxon>
        <taxon>Araneus</taxon>
    </lineage>
</organism>
<sequence length="107" mass="12003">MGQVVNKKLSFVNLAGMVSETVCSEMLSRTCRSNLVGEVVHKKLSYANLAVLVSRNAFADSLWKLKRQPSLLFGMLDFKLFNHNSPTLSGYSHWRQVMVRGARECPA</sequence>
<dbReference type="Proteomes" id="UP000499080">
    <property type="component" value="Unassembled WGS sequence"/>
</dbReference>
<comment type="caution">
    <text evidence="1">The sequence shown here is derived from an EMBL/GenBank/DDBJ whole genome shotgun (WGS) entry which is preliminary data.</text>
</comment>
<dbReference type="AlphaFoldDB" id="A0A4Y2R3A7"/>
<gene>
    <name evidence="1" type="ORF">AVEN_49208_1</name>
</gene>